<evidence type="ECO:0000313" key="4">
    <source>
        <dbReference type="Proteomes" id="UP000727857"/>
    </source>
</evidence>
<comment type="subunit">
    <text evidence="2">Interacts with ribosomal protein uL14 (rplN).</text>
</comment>
<comment type="similarity">
    <text evidence="1 2">Belongs to the Iojap/RsfS family.</text>
</comment>
<dbReference type="Pfam" id="PF02410">
    <property type="entry name" value="RsfS"/>
    <property type="match status" value="1"/>
</dbReference>
<keyword evidence="2" id="KW-0810">Translation regulation</keyword>
<dbReference type="HAMAP" id="MF_01477">
    <property type="entry name" value="Iojap_RsfS"/>
    <property type="match status" value="1"/>
</dbReference>
<dbReference type="NCBIfam" id="TIGR00090">
    <property type="entry name" value="rsfS_iojap_ybeB"/>
    <property type="match status" value="1"/>
</dbReference>
<dbReference type="InterPro" id="IPR004394">
    <property type="entry name" value="Iojap/RsfS/C7orf30"/>
</dbReference>
<dbReference type="Proteomes" id="UP000727857">
    <property type="component" value="Unassembled WGS sequence"/>
</dbReference>
<comment type="function">
    <text evidence="2">Functions as a ribosomal silencing factor. Interacts with ribosomal protein uL14 (rplN), blocking formation of intersubunit bridge B8. Prevents association of the 30S and 50S ribosomal subunits and the formation of functional ribosomes, thus repressing translation.</text>
</comment>
<gene>
    <name evidence="2 3" type="primary">rsfS</name>
    <name evidence="3" type="ORF">IAB16_06400</name>
</gene>
<comment type="caution">
    <text evidence="3">The sequence shown here is derived from an EMBL/GenBank/DDBJ whole genome shotgun (WGS) entry which is preliminary data.</text>
</comment>
<dbReference type="PANTHER" id="PTHR21043:SF0">
    <property type="entry name" value="MITOCHONDRIAL ASSEMBLY OF RIBOSOMAL LARGE SUBUNIT PROTEIN 1"/>
    <property type="match status" value="1"/>
</dbReference>
<evidence type="ECO:0000313" key="3">
    <source>
        <dbReference type="EMBL" id="MBO8424634.1"/>
    </source>
</evidence>
<dbReference type="GO" id="GO:0042256">
    <property type="term" value="P:cytosolic ribosome assembly"/>
    <property type="evidence" value="ECO:0007669"/>
    <property type="project" value="UniProtKB-UniRule"/>
</dbReference>
<accession>A0A940DHP7</accession>
<organism evidence="3 4">
    <name type="scientific">Candidatus Stercoripulliclostridium pullicola</name>
    <dbReference type="NCBI Taxonomy" id="2840953"/>
    <lineage>
        <taxon>Bacteria</taxon>
        <taxon>Bacillati</taxon>
        <taxon>Bacillota</taxon>
        <taxon>Clostridia</taxon>
        <taxon>Eubacteriales</taxon>
        <taxon>Candidatus Stercoripulliclostridium</taxon>
    </lineage>
</organism>
<reference evidence="3" key="2">
    <citation type="journal article" date="2021" name="PeerJ">
        <title>Extensive microbial diversity within the chicken gut microbiome revealed by metagenomics and culture.</title>
        <authorList>
            <person name="Gilroy R."/>
            <person name="Ravi A."/>
            <person name="Getino M."/>
            <person name="Pursley I."/>
            <person name="Horton D.L."/>
            <person name="Alikhan N.F."/>
            <person name="Baker D."/>
            <person name="Gharbi K."/>
            <person name="Hall N."/>
            <person name="Watson M."/>
            <person name="Adriaenssens E.M."/>
            <person name="Foster-Nyarko E."/>
            <person name="Jarju S."/>
            <person name="Secka A."/>
            <person name="Antonio M."/>
            <person name="Oren A."/>
            <person name="Chaudhuri R.R."/>
            <person name="La Ragione R."/>
            <person name="Hildebrand F."/>
            <person name="Pallen M.J."/>
        </authorList>
    </citation>
    <scope>NUCLEOTIDE SEQUENCE</scope>
    <source>
        <strain evidence="3">517</strain>
    </source>
</reference>
<dbReference type="SUPFAM" id="SSF81301">
    <property type="entry name" value="Nucleotidyltransferase"/>
    <property type="match status" value="1"/>
</dbReference>
<comment type="subcellular location">
    <subcellularLocation>
        <location evidence="2">Cytoplasm</location>
    </subcellularLocation>
</comment>
<dbReference type="GO" id="GO:0043023">
    <property type="term" value="F:ribosomal large subunit binding"/>
    <property type="evidence" value="ECO:0007669"/>
    <property type="project" value="TreeGrafter"/>
</dbReference>
<sequence length="117" mass="13238">MEALALTELIYKVLDDKQGGDIEVVELGQSEIADYFVIATGKNFNHVRALAEEVEDKLAAQGVLATRREGLREGRWVVIDYDNVIVHIFSADTREFYCLEKLWKSRNTKSASDSKSE</sequence>
<dbReference type="GO" id="GO:0017148">
    <property type="term" value="P:negative regulation of translation"/>
    <property type="evidence" value="ECO:0007669"/>
    <property type="project" value="UniProtKB-UniRule"/>
</dbReference>
<dbReference type="PANTHER" id="PTHR21043">
    <property type="entry name" value="IOJAP SUPERFAMILY ORTHOLOG"/>
    <property type="match status" value="1"/>
</dbReference>
<protein>
    <recommendedName>
        <fullName evidence="2">Ribosomal silencing factor RsfS</fullName>
    </recommendedName>
</protein>
<proteinExistence type="inferred from homology"/>
<reference evidence="3" key="1">
    <citation type="submission" date="2020-10" db="EMBL/GenBank/DDBJ databases">
        <authorList>
            <person name="Gilroy R."/>
        </authorList>
    </citation>
    <scope>NUCLEOTIDE SEQUENCE</scope>
    <source>
        <strain evidence="3">517</strain>
    </source>
</reference>
<name>A0A940DHP7_9FIRM</name>
<keyword evidence="2" id="KW-0963">Cytoplasm</keyword>
<keyword evidence="2" id="KW-0678">Repressor</keyword>
<dbReference type="Gene3D" id="3.30.460.10">
    <property type="entry name" value="Beta Polymerase, domain 2"/>
    <property type="match status" value="1"/>
</dbReference>
<dbReference type="EMBL" id="JADINF010000161">
    <property type="protein sequence ID" value="MBO8424634.1"/>
    <property type="molecule type" value="Genomic_DNA"/>
</dbReference>
<dbReference type="GO" id="GO:0005737">
    <property type="term" value="C:cytoplasm"/>
    <property type="evidence" value="ECO:0007669"/>
    <property type="project" value="UniProtKB-SubCell"/>
</dbReference>
<dbReference type="InterPro" id="IPR043519">
    <property type="entry name" value="NT_sf"/>
</dbReference>
<evidence type="ECO:0000256" key="2">
    <source>
        <dbReference type="HAMAP-Rule" id="MF_01477"/>
    </source>
</evidence>
<dbReference type="GO" id="GO:0090071">
    <property type="term" value="P:negative regulation of ribosome biogenesis"/>
    <property type="evidence" value="ECO:0007669"/>
    <property type="project" value="UniProtKB-UniRule"/>
</dbReference>
<dbReference type="AlphaFoldDB" id="A0A940DHP7"/>
<evidence type="ECO:0000256" key="1">
    <source>
        <dbReference type="ARBA" id="ARBA00010574"/>
    </source>
</evidence>